<sequence>MKNILILTDFSESSWNSIEYILTLYKDKESIFYLLNTPNSKNRSFKNNSKAIKDVINPAKEFDNLLLKIKAKKLAKNHTFHPTFINSNIVNATRDIVKEKSIGLIVIGTKGLSAKTDKSIGSVSEDIITKVKCSVLAVPSKARYNGLQKIAFPTDYTNFYEAKLLQNGTNILNFKESSIHFVYLAKTNNNLDKEQVWNKETLCDYFKDKNHSFHNEINEKFEIAIENFVDKTAVNLIVMAAKNLNLFEQILFRPNINNIKYYSTTPFLILHHTF</sequence>
<dbReference type="PRINTS" id="PR01438">
    <property type="entry name" value="UNVRSLSTRESS"/>
</dbReference>
<reference evidence="4" key="1">
    <citation type="journal article" date="2019" name="Int. J. Syst. Evol. Microbiol.">
        <title>The Global Catalogue of Microorganisms (GCM) 10K type strain sequencing project: providing services to taxonomists for standard genome sequencing and annotation.</title>
        <authorList>
            <consortium name="The Broad Institute Genomics Platform"/>
            <consortium name="The Broad Institute Genome Sequencing Center for Infectious Disease"/>
            <person name="Wu L."/>
            <person name="Ma J."/>
        </authorList>
    </citation>
    <scope>NUCLEOTIDE SEQUENCE [LARGE SCALE GENOMIC DNA]</scope>
    <source>
        <strain evidence="4">CCUG 60022</strain>
    </source>
</reference>
<comment type="caution">
    <text evidence="3">The sequence shown here is derived from an EMBL/GenBank/DDBJ whole genome shotgun (WGS) entry which is preliminary data.</text>
</comment>
<dbReference type="SUPFAM" id="SSF52402">
    <property type="entry name" value="Adenine nucleotide alpha hydrolases-like"/>
    <property type="match status" value="2"/>
</dbReference>
<proteinExistence type="inferred from homology"/>
<name>A0ABW2Z7Q7_9FLAO</name>
<accession>A0ABW2Z7Q7</accession>
<keyword evidence="4" id="KW-1185">Reference proteome</keyword>
<evidence type="ECO:0000313" key="3">
    <source>
        <dbReference type="EMBL" id="MFD0761712.1"/>
    </source>
</evidence>
<dbReference type="Proteomes" id="UP001597032">
    <property type="component" value="Unassembled WGS sequence"/>
</dbReference>
<feature type="domain" description="UspA" evidence="2">
    <location>
        <begin position="1"/>
        <end position="139"/>
    </location>
</feature>
<dbReference type="Gene3D" id="3.40.50.12370">
    <property type="match status" value="1"/>
</dbReference>
<dbReference type="CDD" id="cd00293">
    <property type="entry name" value="USP-like"/>
    <property type="match status" value="1"/>
</dbReference>
<dbReference type="InterPro" id="IPR006016">
    <property type="entry name" value="UspA"/>
</dbReference>
<dbReference type="InterPro" id="IPR006015">
    <property type="entry name" value="Universal_stress_UspA"/>
</dbReference>
<dbReference type="EMBL" id="JBHTIC010000006">
    <property type="protein sequence ID" value="MFD0761712.1"/>
    <property type="molecule type" value="Genomic_DNA"/>
</dbReference>
<comment type="similarity">
    <text evidence="1">Belongs to the universal stress protein A family.</text>
</comment>
<evidence type="ECO:0000313" key="4">
    <source>
        <dbReference type="Proteomes" id="UP001597032"/>
    </source>
</evidence>
<dbReference type="Pfam" id="PF00582">
    <property type="entry name" value="Usp"/>
    <property type="match status" value="1"/>
</dbReference>
<evidence type="ECO:0000259" key="2">
    <source>
        <dbReference type="Pfam" id="PF00582"/>
    </source>
</evidence>
<gene>
    <name evidence="3" type="ORF">ACFQZW_06420</name>
</gene>
<evidence type="ECO:0000256" key="1">
    <source>
        <dbReference type="ARBA" id="ARBA00008791"/>
    </source>
</evidence>
<dbReference type="RefSeq" id="WP_298284937.1">
    <property type="nucleotide sequence ID" value="NZ_JBHTIC010000006.1"/>
</dbReference>
<protein>
    <submittedName>
        <fullName evidence="3">Universal stress protein</fullName>
    </submittedName>
</protein>
<organism evidence="3 4">
    <name type="scientific">Lutibacter aestuarii</name>
    <dbReference type="NCBI Taxonomy" id="861111"/>
    <lineage>
        <taxon>Bacteria</taxon>
        <taxon>Pseudomonadati</taxon>
        <taxon>Bacteroidota</taxon>
        <taxon>Flavobacteriia</taxon>
        <taxon>Flavobacteriales</taxon>
        <taxon>Flavobacteriaceae</taxon>
        <taxon>Lutibacter</taxon>
    </lineage>
</organism>